<feature type="signal peptide" evidence="2">
    <location>
        <begin position="1"/>
        <end position="21"/>
    </location>
</feature>
<dbReference type="AlphaFoldDB" id="A0A2W2ATX3"/>
<gene>
    <name evidence="4" type="ORF">DN068_19475</name>
</gene>
<dbReference type="InterPro" id="IPR036909">
    <property type="entry name" value="Cyt_c-like_dom_sf"/>
</dbReference>
<dbReference type="InterPro" id="IPR008977">
    <property type="entry name" value="PHM/PNGase_F_dom_sf"/>
</dbReference>
<evidence type="ECO:0000259" key="3">
    <source>
        <dbReference type="Pfam" id="PF03712"/>
    </source>
</evidence>
<dbReference type="GO" id="GO:0016715">
    <property type="term" value="F:oxidoreductase activity, acting on paired donors, with incorporation or reduction of molecular oxygen, reduced ascorbate as one donor, and incorporation of one atom of oxygen"/>
    <property type="evidence" value="ECO:0007669"/>
    <property type="project" value="InterPro"/>
</dbReference>
<dbReference type="Pfam" id="PF03712">
    <property type="entry name" value="Cu2_monoox_C"/>
    <property type="match status" value="1"/>
</dbReference>
<name>A0A2W2ATX3_9BACT</name>
<dbReference type="SUPFAM" id="SSF46626">
    <property type="entry name" value="Cytochrome c"/>
    <property type="match status" value="1"/>
</dbReference>
<dbReference type="GO" id="GO:0009055">
    <property type="term" value="F:electron transfer activity"/>
    <property type="evidence" value="ECO:0007669"/>
    <property type="project" value="InterPro"/>
</dbReference>
<keyword evidence="5" id="KW-1185">Reference proteome</keyword>
<dbReference type="GO" id="GO:0020037">
    <property type="term" value="F:heme binding"/>
    <property type="evidence" value="ECO:0007669"/>
    <property type="project" value="InterPro"/>
</dbReference>
<evidence type="ECO:0000313" key="4">
    <source>
        <dbReference type="EMBL" id="PZF71158.1"/>
    </source>
</evidence>
<organism evidence="4 5">
    <name type="scientific">Taibaiella soli</name>
    <dbReference type="NCBI Taxonomy" id="1649169"/>
    <lineage>
        <taxon>Bacteria</taxon>
        <taxon>Pseudomonadati</taxon>
        <taxon>Bacteroidota</taxon>
        <taxon>Chitinophagia</taxon>
        <taxon>Chitinophagales</taxon>
        <taxon>Chitinophagaceae</taxon>
        <taxon>Taibaiella</taxon>
    </lineage>
</organism>
<evidence type="ECO:0000256" key="2">
    <source>
        <dbReference type="SAM" id="SignalP"/>
    </source>
</evidence>
<keyword evidence="2" id="KW-0732">Signal</keyword>
<accession>A0A2W2ATX3</accession>
<feature type="domain" description="Copper type II ascorbate-dependent monooxygenase C-terminal" evidence="3">
    <location>
        <begin position="344"/>
        <end position="417"/>
    </location>
</feature>
<evidence type="ECO:0000313" key="5">
    <source>
        <dbReference type="Proteomes" id="UP000248745"/>
    </source>
</evidence>
<keyword evidence="1" id="KW-1015">Disulfide bond</keyword>
<dbReference type="Proteomes" id="UP000248745">
    <property type="component" value="Unassembled WGS sequence"/>
</dbReference>
<dbReference type="OrthoDB" id="9786191at2"/>
<proteinExistence type="predicted"/>
<protein>
    <recommendedName>
        <fullName evidence="3">Copper type II ascorbate-dependent monooxygenase C-terminal domain-containing protein</fullName>
    </recommendedName>
</protein>
<sequence length="462" mass="52369">MKCHVKLSRIAFAFTSLVWQASCNNKPAETEKKLPEKVTFTEHIAPVLYQNCTICHRPGGNGHFDLVTYAEAKEYGPSLAYVTKNRLMPPWPADPHYTEFIGQRVMSDYDISLIENWVKQGMAEGPQDKMPALPQYPAGGSMIGTPDLILPLKPYLIKANTSDHFLLVKVPFELPRDTFASVIEFVAGPHDVVHHVNGDMIKYEFDKKKDVFAGEQITDMVEDSTIQMGFAKLQLQNDDGSWPVLQKSVVNYLPGVFALKYPEGIGGYRLPRKGAFLLNDLHYGFTKKDVTDSSHINIFFSRTPPDRPVQEFQLGTLGVSPVEPDLIIQPNTVKKVYSRYTVPQDISIITINPHMHLLGKSFKGYALTPKGDTIRLIDIPRWDFNWQYFYTFKKMVKIPAGSTIVAEGVYDNTTENHNNPFNPPQLVRDRNGSMKATDEMFQFIITYLPYKEGDENISLETH</sequence>
<dbReference type="RefSeq" id="WP_111000626.1">
    <property type="nucleotide sequence ID" value="NZ_QKTW01000026.1"/>
</dbReference>
<dbReference type="InterPro" id="IPR014784">
    <property type="entry name" value="Cu2_ascorb_mOase-like_C"/>
</dbReference>
<comment type="caution">
    <text evidence="4">The sequence shown here is derived from an EMBL/GenBank/DDBJ whole genome shotgun (WGS) entry which is preliminary data.</text>
</comment>
<dbReference type="SUPFAM" id="SSF49742">
    <property type="entry name" value="PHM/PNGase F"/>
    <property type="match status" value="2"/>
</dbReference>
<dbReference type="InterPro" id="IPR024548">
    <property type="entry name" value="Cu2_monoox_C"/>
</dbReference>
<dbReference type="Gene3D" id="2.60.120.230">
    <property type="match status" value="1"/>
</dbReference>
<evidence type="ECO:0000256" key="1">
    <source>
        <dbReference type="ARBA" id="ARBA00023157"/>
    </source>
</evidence>
<reference evidence="4 5" key="1">
    <citation type="submission" date="2018-06" db="EMBL/GenBank/DDBJ databases">
        <title>Mucibacter soli gen. nov., sp. nov., a new member of the family Chitinophagaceae producing mucin.</title>
        <authorList>
            <person name="Kim M.-K."/>
            <person name="Park S."/>
            <person name="Kim T.-S."/>
            <person name="Joung Y."/>
            <person name="Han J.-H."/>
            <person name="Kim S.B."/>
        </authorList>
    </citation>
    <scope>NUCLEOTIDE SEQUENCE [LARGE SCALE GENOMIC DNA]</scope>
    <source>
        <strain evidence="4 5">R1-15</strain>
    </source>
</reference>
<dbReference type="EMBL" id="QKTW01000026">
    <property type="protein sequence ID" value="PZF71158.1"/>
    <property type="molecule type" value="Genomic_DNA"/>
</dbReference>
<feature type="chain" id="PRO_5016033954" description="Copper type II ascorbate-dependent monooxygenase C-terminal domain-containing protein" evidence="2">
    <location>
        <begin position="22"/>
        <end position="462"/>
    </location>
</feature>